<gene>
    <name evidence="2" type="ORF">FB470_006683</name>
</gene>
<organism evidence="2 3">
    <name type="scientific">Amycolatopsis thermophila</name>
    <dbReference type="NCBI Taxonomy" id="206084"/>
    <lineage>
        <taxon>Bacteria</taxon>
        <taxon>Bacillati</taxon>
        <taxon>Actinomycetota</taxon>
        <taxon>Actinomycetes</taxon>
        <taxon>Pseudonocardiales</taxon>
        <taxon>Pseudonocardiaceae</taxon>
        <taxon>Amycolatopsis</taxon>
    </lineage>
</organism>
<accession>A0ABU0F5S8</accession>
<reference evidence="2 3" key="1">
    <citation type="submission" date="2023-07" db="EMBL/GenBank/DDBJ databases">
        <title>Sequencing the genomes of 1000 actinobacteria strains.</title>
        <authorList>
            <person name="Klenk H.-P."/>
        </authorList>
    </citation>
    <scope>NUCLEOTIDE SEQUENCE [LARGE SCALE GENOMIC DNA]</scope>
    <source>
        <strain evidence="2 3">DSM 45805</strain>
    </source>
</reference>
<comment type="caution">
    <text evidence="2">The sequence shown here is derived from an EMBL/GenBank/DDBJ whole genome shotgun (WGS) entry which is preliminary data.</text>
</comment>
<dbReference type="Proteomes" id="UP001229651">
    <property type="component" value="Unassembled WGS sequence"/>
</dbReference>
<dbReference type="EMBL" id="JAUSUT010000001">
    <property type="protein sequence ID" value="MDQ0382689.1"/>
    <property type="molecule type" value="Genomic_DNA"/>
</dbReference>
<dbReference type="RefSeq" id="WP_306998080.1">
    <property type="nucleotide sequence ID" value="NZ_JAUSUT010000001.1"/>
</dbReference>
<evidence type="ECO:0000313" key="2">
    <source>
        <dbReference type="EMBL" id="MDQ0382689.1"/>
    </source>
</evidence>
<evidence type="ECO:0000256" key="1">
    <source>
        <dbReference type="SAM" id="MobiDB-lite"/>
    </source>
</evidence>
<proteinExistence type="predicted"/>
<evidence type="ECO:0000313" key="3">
    <source>
        <dbReference type="Proteomes" id="UP001229651"/>
    </source>
</evidence>
<feature type="region of interest" description="Disordered" evidence="1">
    <location>
        <begin position="105"/>
        <end position="132"/>
    </location>
</feature>
<sequence length="132" mass="14323">MTGALTASMCAAMTAHGVFTTYVLPTDFLLAGLQGFLVRTTASMLLAQPEKPDDADTLLRRILVTPMLGGPATFMRRFGLDNVFGSCGPTECGIETILDDPGRTRVPSACRGTTSRSDRRRARHSGLLQYRR</sequence>
<protein>
    <submittedName>
        <fullName evidence="2">Uncharacterized protein</fullName>
    </submittedName>
</protein>
<keyword evidence="3" id="KW-1185">Reference proteome</keyword>
<name>A0ABU0F5S8_9PSEU</name>
<feature type="compositionally biased region" description="Basic residues" evidence="1">
    <location>
        <begin position="118"/>
        <end position="132"/>
    </location>
</feature>